<sequence>MINGRHSKIICILMLCLFLTGCWDYRDVNRRTIAISAGADISNNNIVNAGEKAKLWSSSLQKGNTNQIIESYKYEAEGENFDEVRSNFEARISNPDFPSSARVFVFSKRYAEEKGIESYMKRLYYLIGLRSSIMLAVSKEPVAELYSKKVNNDISVGYGIEDTVRHLDLNGAALYKTVQDIESDIEFGTIGFLLPYITQENDAIKYIGFAAFNGNKLVGTVNHEDGKGFLFVLSKKATDTRSITHPKNPKTLISIKSNLAKRSIKTSYKDNVINIYINLKLKSQMQYEENVEPINKQDRKEVEKIIQDQIKEDILSSVVRSQKEFKSDVFGFARYFKGQNIKIYRQINWKEEYPKAVFHVNVDTNIVNSNFLDPNAKRH</sequence>
<gene>
    <name evidence="10" type="ORF">CSCA_0613</name>
</gene>
<organism evidence="10 11">
    <name type="scientific">Clostridium scatologenes</name>
    <dbReference type="NCBI Taxonomy" id="1548"/>
    <lineage>
        <taxon>Bacteria</taxon>
        <taxon>Bacillati</taxon>
        <taxon>Bacillota</taxon>
        <taxon>Clostridia</taxon>
        <taxon>Eubacteriales</taxon>
        <taxon>Clostridiaceae</taxon>
        <taxon>Clostridium</taxon>
    </lineage>
</organism>
<keyword evidence="5" id="KW-0472">Membrane</keyword>
<dbReference type="PANTHER" id="PTHR35789:SF1">
    <property type="entry name" value="SPORE GERMINATION PROTEIN B3"/>
    <property type="match status" value="1"/>
</dbReference>
<evidence type="ECO:0000256" key="6">
    <source>
        <dbReference type="ARBA" id="ARBA00023139"/>
    </source>
</evidence>
<dbReference type="Proteomes" id="UP000033115">
    <property type="component" value="Chromosome"/>
</dbReference>
<accession>A0A0E3M4R5</accession>
<dbReference type="EMBL" id="CP009933">
    <property type="protein sequence ID" value="AKA67738.1"/>
    <property type="molecule type" value="Genomic_DNA"/>
</dbReference>
<comment type="similarity">
    <text evidence="2">Belongs to the GerABKC lipoprotein family.</text>
</comment>
<evidence type="ECO:0000256" key="1">
    <source>
        <dbReference type="ARBA" id="ARBA00004635"/>
    </source>
</evidence>
<keyword evidence="7" id="KW-0449">Lipoprotein</keyword>
<dbReference type="InterPro" id="IPR038501">
    <property type="entry name" value="Spore_GerAC_C_sf"/>
</dbReference>
<dbReference type="GO" id="GO:0016020">
    <property type="term" value="C:membrane"/>
    <property type="evidence" value="ECO:0007669"/>
    <property type="project" value="UniProtKB-SubCell"/>
</dbReference>
<proteinExistence type="inferred from homology"/>
<reference evidence="10 11" key="1">
    <citation type="journal article" date="2015" name="J. Biotechnol.">
        <title>Complete genome sequence of a malodorant-producing acetogen, Clostridium scatologenes ATCC 25775(T).</title>
        <authorList>
            <person name="Zhu Z."/>
            <person name="Guo T."/>
            <person name="Zheng H."/>
            <person name="Song T."/>
            <person name="Ouyang P."/>
            <person name="Xie J."/>
        </authorList>
    </citation>
    <scope>NUCLEOTIDE SEQUENCE [LARGE SCALE GENOMIC DNA]</scope>
    <source>
        <strain evidence="10 11">ATCC 25775</strain>
    </source>
</reference>
<dbReference type="NCBIfam" id="TIGR02887">
    <property type="entry name" value="spore_ger_x_C"/>
    <property type="match status" value="1"/>
</dbReference>
<evidence type="ECO:0000313" key="11">
    <source>
        <dbReference type="Proteomes" id="UP000033115"/>
    </source>
</evidence>
<dbReference type="KEGG" id="csq:CSCA_0613"/>
<comment type="subcellular location">
    <subcellularLocation>
        <location evidence="1">Membrane</location>
        <topology evidence="1">Lipid-anchor</topology>
    </subcellularLocation>
</comment>
<evidence type="ECO:0000259" key="8">
    <source>
        <dbReference type="Pfam" id="PF05504"/>
    </source>
</evidence>
<protein>
    <submittedName>
        <fullName evidence="10">Germination protein, Ger(X)C family</fullName>
    </submittedName>
</protein>
<dbReference type="STRING" id="1548.CSCA_0613"/>
<evidence type="ECO:0000256" key="4">
    <source>
        <dbReference type="ARBA" id="ARBA00022729"/>
    </source>
</evidence>
<evidence type="ECO:0000259" key="9">
    <source>
        <dbReference type="Pfam" id="PF25198"/>
    </source>
</evidence>
<dbReference type="InterPro" id="IPR008844">
    <property type="entry name" value="Spore_GerAC-like"/>
</dbReference>
<feature type="domain" description="Spore germination protein N-terminal" evidence="9">
    <location>
        <begin position="24"/>
        <end position="198"/>
    </location>
</feature>
<dbReference type="HOGENOM" id="CLU_051140_1_1_9"/>
<dbReference type="InterPro" id="IPR046953">
    <property type="entry name" value="Spore_GerAC-like_C"/>
</dbReference>
<evidence type="ECO:0000256" key="3">
    <source>
        <dbReference type="ARBA" id="ARBA00022544"/>
    </source>
</evidence>
<keyword evidence="6" id="KW-0564">Palmitate</keyword>
<dbReference type="RefSeq" id="WP_029163670.1">
    <property type="nucleotide sequence ID" value="NZ_CP009933.1"/>
</dbReference>
<dbReference type="Pfam" id="PF05504">
    <property type="entry name" value="Spore_GerAC"/>
    <property type="match status" value="1"/>
</dbReference>
<keyword evidence="11" id="KW-1185">Reference proteome</keyword>
<name>A0A0E3M4R5_CLOSL</name>
<keyword evidence="3" id="KW-0309">Germination</keyword>
<dbReference type="Pfam" id="PF25198">
    <property type="entry name" value="Spore_GerAC_N"/>
    <property type="match status" value="1"/>
</dbReference>
<feature type="domain" description="Spore germination GerAC-like C-terminal" evidence="8">
    <location>
        <begin position="208"/>
        <end position="369"/>
    </location>
</feature>
<evidence type="ECO:0000256" key="2">
    <source>
        <dbReference type="ARBA" id="ARBA00007886"/>
    </source>
</evidence>
<evidence type="ECO:0000256" key="5">
    <source>
        <dbReference type="ARBA" id="ARBA00023136"/>
    </source>
</evidence>
<dbReference type="PROSITE" id="PS51257">
    <property type="entry name" value="PROKAR_LIPOPROTEIN"/>
    <property type="match status" value="1"/>
</dbReference>
<evidence type="ECO:0000313" key="10">
    <source>
        <dbReference type="EMBL" id="AKA67738.1"/>
    </source>
</evidence>
<dbReference type="Gene3D" id="3.30.300.210">
    <property type="entry name" value="Nutrient germinant receptor protein C, domain 3"/>
    <property type="match status" value="1"/>
</dbReference>
<evidence type="ECO:0000256" key="7">
    <source>
        <dbReference type="ARBA" id="ARBA00023288"/>
    </source>
</evidence>
<dbReference type="GO" id="GO:0009847">
    <property type="term" value="P:spore germination"/>
    <property type="evidence" value="ECO:0007669"/>
    <property type="project" value="InterPro"/>
</dbReference>
<dbReference type="InterPro" id="IPR057336">
    <property type="entry name" value="GerAC_N"/>
</dbReference>
<dbReference type="PANTHER" id="PTHR35789">
    <property type="entry name" value="SPORE GERMINATION PROTEIN B3"/>
    <property type="match status" value="1"/>
</dbReference>
<keyword evidence="4" id="KW-0732">Signal</keyword>
<dbReference type="AlphaFoldDB" id="A0A0E3M4R5"/>